<evidence type="ECO:0000256" key="9">
    <source>
        <dbReference type="RuleBase" id="RU004417"/>
    </source>
</evidence>
<dbReference type="InterPro" id="IPR006096">
    <property type="entry name" value="Glu/Leu/Phe/Val/Trp_DH_C"/>
</dbReference>
<dbReference type="FunFam" id="3.40.50.720:FF:000030">
    <property type="entry name" value="Glutamate dehydrogenase"/>
    <property type="match status" value="1"/>
</dbReference>
<accession>R1ASN4</accession>
<protein>
    <recommendedName>
        <fullName evidence="3 5">Glutamate dehydrogenase</fullName>
    </recommendedName>
</protein>
<dbReference type="FunFam" id="3.40.50.10860:FF:000002">
    <property type="entry name" value="Glutamate dehydrogenase"/>
    <property type="match status" value="1"/>
</dbReference>
<dbReference type="EMBL" id="ARZA01000203">
    <property type="protein sequence ID" value="EOD00173.1"/>
    <property type="molecule type" value="Genomic_DNA"/>
</dbReference>
<dbReference type="InterPro" id="IPR036291">
    <property type="entry name" value="NAD(P)-bd_dom_sf"/>
</dbReference>
<keyword evidence="7" id="KW-0547">Nucleotide-binding</keyword>
<evidence type="ECO:0000256" key="2">
    <source>
        <dbReference type="ARBA" id="ARBA00011643"/>
    </source>
</evidence>
<dbReference type="FunFam" id="1.10.285.10:FF:000001">
    <property type="entry name" value="Glutamate dehydrogenase"/>
    <property type="match status" value="1"/>
</dbReference>
<evidence type="ECO:0000256" key="1">
    <source>
        <dbReference type="ARBA" id="ARBA00006382"/>
    </source>
</evidence>
<dbReference type="PRINTS" id="PR00082">
    <property type="entry name" value="GLFDHDRGNASE"/>
</dbReference>
<dbReference type="PATRIC" id="fig|1304284.3.peg.1791"/>
<dbReference type="OrthoDB" id="9803297at2"/>
<dbReference type="Gene3D" id="1.10.285.10">
    <property type="entry name" value="Glutamate Dehydrogenase, chain A, domain 3"/>
    <property type="match status" value="2"/>
</dbReference>
<evidence type="ECO:0000313" key="12">
    <source>
        <dbReference type="Proteomes" id="UP000013378"/>
    </source>
</evidence>
<evidence type="ECO:0000256" key="4">
    <source>
        <dbReference type="ARBA" id="ARBA00023002"/>
    </source>
</evidence>
<dbReference type="RefSeq" id="WP_006314534.1">
    <property type="nucleotide sequence ID" value="NZ_ARZA01000203.1"/>
</dbReference>
<dbReference type="InterPro" id="IPR014362">
    <property type="entry name" value="Glu_DH"/>
</dbReference>
<evidence type="ECO:0000259" key="10">
    <source>
        <dbReference type="SMART" id="SM00839"/>
    </source>
</evidence>
<dbReference type="GO" id="GO:0005829">
    <property type="term" value="C:cytosol"/>
    <property type="evidence" value="ECO:0007669"/>
    <property type="project" value="TreeGrafter"/>
</dbReference>
<comment type="similarity">
    <text evidence="1 5 9">Belongs to the Glu/Leu/Phe/Val dehydrogenases family.</text>
</comment>
<feature type="binding site" evidence="7">
    <location>
        <position position="110"/>
    </location>
    <ligand>
        <name>substrate</name>
    </ligand>
</feature>
<evidence type="ECO:0000256" key="3">
    <source>
        <dbReference type="ARBA" id="ARBA00012896"/>
    </source>
</evidence>
<evidence type="ECO:0000256" key="7">
    <source>
        <dbReference type="PIRSR" id="PIRSR000185-2"/>
    </source>
</evidence>
<comment type="subunit">
    <text evidence="2">Homohexamer.</text>
</comment>
<dbReference type="STRING" id="1304284.L21TH_1824"/>
<dbReference type="CDD" id="cd05313">
    <property type="entry name" value="NAD_bind_2_Glu_DH"/>
    <property type="match status" value="1"/>
</dbReference>
<comment type="caution">
    <text evidence="11">The sequence shown here is derived from an EMBL/GenBank/DDBJ whole genome shotgun (WGS) entry which is preliminary data.</text>
</comment>
<dbReference type="InterPro" id="IPR033524">
    <property type="entry name" value="Glu/Leu/Phe/Val_DH_AS"/>
</dbReference>
<sequence>MSYIKEVFEKVKERNPNEPEFLQAVEEVLNSLEPVIEKHPEYIEGNLLERICEPERQIMFRVPWVDDEGNVQVNRGFRVQFNGAIGPYKGGLRFHPSVYIGIIKFLGFEQIFKNSLTGLPIGGGKGGSDFDPRGKSDAEIMRFCQSFMTELYRHIGPDVDVPAGDIGVGGREIGYLYGQYRRIRGAFENGVLTGKGLTYGGSLIRPEATGFGATYFCQEMLKHEGESFEGKTVALSGFGNVAWGAVQKINELGGKVVTLSGPDGYIYDPDGVKGEKIDYMLEMRASGRDKVQDYADKFGVEFFPGEKPWGRKVDIIMPCATQNEILLEDAKKIVENGVKFITEASNMPCSNDALEYLQENGVIIGPAKAANAGGVAVSALEMSQNSMRLSWTREEVDKKLHEIMVNIHNNAMKAAEEYGFGYNLVAGANIAGFLKVADAMMAQGNY</sequence>
<evidence type="ECO:0000256" key="8">
    <source>
        <dbReference type="PIRSR" id="PIRSR000185-3"/>
    </source>
</evidence>
<feature type="binding site" evidence="7">
    <location>
        <position position="240"/>
    </location>
    <ligand>
        <name>NAD(+)</name>
        <dbReference type="ChEBI" id="CHEBI:57540"/>
    </ligand>
</feature>
<dbReference type="Gene3D" id="3.40.50.720">
    <property type="entry name" value="NAD(P)-binding Rossmann-like Domain"/>
    <property type="match status" value="1"/>
</dbReference>
<dbReference type="PROSITE" id="PS00074">
    <property type="entry name" value="GLFV_DEHYDROGENASE"/>
    <property type="match status" value="1"/>
</dbReference>
<feature type="domain" description="Glutamate/phenylalanine/leucine/valine/L-tryptophan dehydrogenase C-terminal" evidence="10">
    <location>
        <begin position="202"/>
        <end position="444"/>
    </location>
</feature>
<reference evidence="11 12" key="1">
    <citation type="journal article" date="2015" name="Geomicrobiol. J.">
        <title>Caldisalinibacter kiritimatiensis gen. nov., sp. nov., a moderately thermohalophilic thiosulfate-reducing bacterium from a hypersaline microbial mat.</title>
        <authorList>
            <person name="Ben Hania W."/>
            <person name="Joseph M."/>
            <person name="Fiebig A."/>
            <person name="Bunk B."/>
            <person name="Klenk H.-P."/>
            <person name="Fardeau M.-L."/>
            <person name="Spring S."/>
        </authorList>
    </citation>
    <scope>NUCLEOTIDE SEQUENCE [LARGE SCALE GENOMIC DNA]</scope>
    <source>
        <strain evidence="11 12">L21-TH-D2</strain>
    </source>
</reference>
<feature type="binding site" evidence="7">
    <location>
        <position position="378"/>
    </location>
    <ligand>
        <name>substrate</name>
    </ligand>
</feature>
<dbReference type="PIRSF" id="PIRSF000185">
    <property type="entry name" value="Glu_DH"/>
    <property type="match status" value="1"/>
</dbReference>
<dbReference type="AlphaFoldDB" id="R1ASN4"/>
<dbReference type="PANTHER" id="PTHR43571">
    <property type="entry name" value="NADP-SPECIFIC GLUTAMATE DEHYDROGENASE 1-RELATED"/>
    <property type="match status" value="1"/>
</dbReference>
<dbReference type="PANTHER" id="PTHR43571:SF1">
    <property type="entry name" value="NADP-SPECIFIC GLUTAMATE DEHYDROGENASE 1-RELATED"/>
    <property type="match status" value="1"/>
</dbReference>
<dbReference type="eggNOG" id="COG0334">
    <property type="taxonomic scope" value="Bacteria"/>
</dbReference>
<feature type="active site" description="Proton donor" evidence="6">
    <location>
        <position position="125"/>
    </location>
</feature>
<feature type="binding site" evidence="7">
    <location>
        <position position="164"/>
    </location>
    <ligand>
        <name>substrate</name>
    </ligand>
</feature>
<dbReference type="SUPFAM" id="SSF51735">
    <property type="entry name" value="NAD(P)-binding Rossmann-fold domains"/>
    <property type="match status" value="1"/>
</dbReference>
<dbReference type="GO" id="GO:0006537">
    <property type="term" value="P:glutamate biosynthetic process"/>
    <property type="evidence" value="ECO:0007669"/>
    <property type="project" value="TreeGrafter"/>
</dbReference>
<proteinExistence type="inferred from homology"/>
<feature type="site" description="Important for catalysis" evidence="8">
    <location>
        <position position="165"/>
    </location>
</feature>
<dbReference type="SMART" id="SM00839">
    <property type="entry name" value="ELFV_dehydrog"/>
    <property type="match status" value="1"/>
</dbReference>
<feature type="binding site" evidence="7">
    <location>
        <position position="113"/>
    </location>
    <ligand>
        <name>substrate</name>
    </ligand>
</feature>
<keyword evidence="7" id="KW-0520">NAD</keyword>
<dbReference type="Proteomes" id="UP000013378">
    <property type="component" value="Unassembled WGS sequence"/>
</dbReference>
<dbReference type="Pfam" id="PF00208">
    <property type="entry name" value="ELFV_dehydrog"/>
    <property type="match status" value="1"/>
</dbReference>
<dbReference type="InterPro" id="IPR006095">
    <property type="entry name" value="Glu/Leu/Phe/Val/Trp_DH"/>
</dbReference>
<evidence type="ECO:0000256" key="5">
    <source>
        <dbReference type="PIRNR" id="PIRNR000185"/>
    </source>
</evidence>
<name>R1ASN4_9FIRM</name>
<dbReference type="InterPro" id="IPR006097">
    <property type="entry name" value="Glu/Leu/Phe/Val/Trp_DH_dimer"/>
</dbReference>
<dbReference type="Gene3D" id="3.40.50.10860">
    <property type="entry name" value="Leucine Dehydrogenase, chain A, domain 1"/>
    <property type="match status" value="1"/>
</dbReference>
<dbReference type="InterPro" id="IPR046346">
    <property type="entry name" value="Aminoacid_DH-like_N_sf"/>
</dbReference>
<dbReference type="NCBIfam" id="NF006929">
    <property type="entry name" value="PRK09414.1"/>
    <property type="match status" value="1"/>
</dbReference>
<dbReference type="InterPro" id="IPR050724">
    <property type="entry name" value="Glu_Leu_Phe_Val_DH"/>
</dbReference>
<feature type="binding site" evidence="7">
    <location>
        <position position="89"/>
    </location>
    <ligand>
        <name>substrate</name>
    </ligand>
</feature>
<dbReference type="GO" id="GO:0000166">
    <property type="term" value="F:nucleotide binding"/>
    <property type="evidence" value="ECO:0007669"/>
    <property type="project" value="UniProtKB-KW"/>
</dbReference>
<dbReference type="Pfam" id="PF02812">
    <property type="entry name" value="ELFV_dehydrog_N"/>
    <property type="match status" value="1"/>
</dbReference>
<gene>
    <name evidence="11" type="ORF">L21TH_1824</name>
</gene>
<dbReference type="InterPro" id="IPR033922">
    <property type="entry name" value="NAD_bind_Glu_DH"/>
</dbReference>
<keyword evidence="12" id="KW-1185">Reference proteome</keyword>
<dbReference type="SUPFAM" id="SSF53223">
    <property type="entry name" value="Aminoacid dehydrogenase-like, N-terminal domain"/>
    <property type="match status" value="1"/>
</dbReference>
<organism evidence="11 12">
    <name type="scientific">Caldisalinibacter kiritimatiensis</name>
    <dbReference type="NCBI Taxonomy" id="1304284"/>
    <lineage>
        <taxon>Bacteria</taxon>
        <taxon>Bacillati</taxon>
        <taxon>Bacillota</taxon>
        <taxon>Tissierellia</taxon>
        <taxon>Tissierellales</taxon>
        <taxon>Thermohalobacteraceae</taxon>
        <taxon>Caldisalinibacter</taxon>
    </lineage>
</organism>
<feature type="binding site" evidence="7">
    <location>
        <position position="209"/>
    </location>
    <ligand>
        <name>NAD(+)</name>
        <dbReference type="ChEBI" id="CHEBI:57540"/>
    </ligand>
</feature>
<keyword evidence="4 5" id="KW-0560">Oxidoreductase</keyword>
<dbReference type="GO" id="GO:0004354">
    <property type="term" value="F:glutamate dehydrogenase (NADP+) activity"/>
    <property type="evidence" value="ECO:0007669"/>
    <property type="project" value="TreeGrafter"/>
</dbReference>
<evidence type="ECO:0000313" key="11">
    <source>
        <dbReference type="EMBL" id="EOD00173.1"/>
    </source>
</evidence>
<evidence type="ECO:0000256" key="6">
    <source>
        <dbReference type="PIRSR" id="PIRSR000185-1"/>
    </source>
</evidence>